<gene>
    <name evidence="2" type="ORF">BTO18_15065</name>
</gene>
<dbReference type="Gene3D" id="3.40.50.150">
    <property type="entry name" value="Vaccinia Virus protein VP39"/>
    <property type="match status" value="1"/>
</dbReference>
<evidence type="ECO:0000313" key="3">
    <source>
        <dbReference type="Proteomes" id="UP000238882"/>
    </source>
</evidence>
<dbReference type="Proteomes" id="UP000238882">
    <property type="component" value="Unassembled WGS sequence"/>
</dbReference>
<reference evidence="2 3" key="1">
    <citation type="submission" date="2016-12" db="EMBL/GenBank/DDBJ databases">
        <title>Trade-off between light-utilization and light-protection in marine flavobacteria.</title>
        <authorList>
            <person name="Kumagai Y."/>
            <person name="Yoshizawa S."/>
            <person name="Kogure K."/>
            <person name="Iwasaki W."/>
        </authorList>
    </citation>
    <scope>NUCLEOTIDE SEQUENCE [LARGE SCALE GENOMIC DNA]</scope>
    <source>
        <strain evidence="2 3">NBRC 108759</strain>
    </source>
</reference>
<dbReference type="PANTHER" id="PTHR36973">
    <property type="entry name" value="SLL1456 PROTEIN-RELATED"/>
    <property type="match status" value="1"/>
</dbReference>
<evidence type="ECO:0000259" key="1">
    <source>
        <dbReference type="Pfam" id="PF05050"/>
    </source>
</evidence>
<dbReference type="InterPro" id="IPR029063">
    <property type="entry name" value="SAM-dependent_MTases_sf"/>
</dbReference>
<dbReference type="NCBIfam" id="TIGR01444">
    <property type="entry name" value="fkbM_fam"/>
    <property type="match status" value="1"/>
</dbReference>
<dbReference type="SUPFAM" id="SSF53335">
    <property type="entry name" value="S-adenosyl-L-methionine-dependent methyltransferases"/>
    <property type="match status" value="1"/>
</dbReference>
<dbReference type="InterPro" id="IPR053188">
    <property type="entry name" value="FkbM_Methyltransferase"/>
</dbReference>
<dbReference type="InterPro" id="IPR006342">
    <property type="entry name" value="FkbM_mtfrase"/>
</dbReference>
<evidence type="ECO:0000313" key="2">
    <source>
        <dbReference type="EMBL" id="PQJ80410.1"/>
    </source>
</evidence>
<dbReference type="AlphaFoldDB" id="A0A2S7WS42"/>
<dbReference type="OrthoDB" id="9812600at2"/>
<dbReference type="Pfam" id="PF05050">
    <property type="entry name" value="Methyltransf_21"/>
    <property type="match status" value="1"/>
</dbReference>
<dbReference type="PANTHER" id="PTHR36973:SF4">
    <property type="entry name" value="NODULATION PROTEIN"/>
    <property type="match status" value="1"/>
</dbReference>
<feature type="domain" description="Methyltransferase FkbM" evidence="1">
    <location>
        <begin position="43"/>
        <end position="211"/>
    </location>
</feature>
<dbReference type="GO" id="GO:0008171">
    <property type="term" value="F:O-methyltransferase activity"/>
    <property type="evidence" value="ECO:0007669"/>
    <property type="project" value="TreeGrafter"/>
</dbReference>
<keyword evidence="3" id="KW-1185">Reference proteome</keyword>
<comment type="caution">
    <text evidence="2">The sequence shown here is derived from an EMBL/GenBank/DDBJ whole genome shotgun (WGS) entry which is preliminary data.</text>
</comment>
<dbReference type="RefSeq" id="WP_105017009.1">
    <property type="nucleotide sequence ID" value="NZ_MSCN01000001.1"/>
</dbReference>
<accession>A0A2S7WS42</accession>
<name>A0A2S7WS42_9FLAO</name>
<proteinExistence type="predicted"/>
<sequence>MKLIQVIRAVLNPLKLDLKIYPREDFRRRILLIKTNGINKILDVGANSGQYAQQIFDLGFSGKILSFEPVPSIYKKLLKNSSKKTNWEAFNFGLGNKDVELDINISENTYSTSLLKIMPNHVKSAPESKVVSTEKVIIKKLDTIFDEVVDDQDSVLLKIDVQGFEKNVLEGAENTLRKIKGIQIEMSIEELYQNETLFSEMLVYIESLGFSLHSLENGFYNSKTGKLLQVDGVFFRK</sequence>
<dbReference type="EMBL" id="MSCN01000001">
    <property type="protein sequence ID" value="PQJ80410.1"/>
    <property type="molecule type" value="Genomic_DNA"/>
</dbReference>
<organism evidence="2 3">
    <name type="scientific">Polaribacter porphyrae</name>
    <dbReference type="NCBI Taxonomy" id="1137780"/>
    <lineage>
        <taxon>Bacteria</taxon>
        <taxon>Pseudomonadati</taxon>
        <taxon>Bacteroidota</taxon>
        <taxon>Flavobacteriia</taxon>
        <taxon>Flavobacteriales</taxon>
        <taxon>Flavobacteriaceae</taxon>
    </lineage>
</organism>
<protein>
    <recommendedName>
        <fullName evidence="1">Methyltransferase FkbM domain-containing protein</fullName>
    </recommendedName>
</protein>